<dbReference type="Proteomes" id="UP001500016">
    <property type="component" value="Unassembled WGS sequence"/>
</dbReference>
<dbReference type="SUPFAM" id="SSF54001">
    <property type="entry name" value="Cysteine proteinases"/>
    <property type="match status" value="1"/>
</dbReference>
<evidence type="ECO:0000256" key="1">
    <source>
        <dbReference type="ARBA" id="ARBA00006547"/>
    </source>
</evidence>
<dbReference type="PANTHER" id="PTHR11786">
    <property type="entry name" value="N-HYDROXYARYLAMINE O-ACETYLTRANSFERASE"/>
    <property type="match status" value="1"/>
</dbReference>
<reference evidence="2 3" key="1">
    <citation type="journal article" date="2019" name="Int. J. Syst. Evol. Microbiol.">
        <title>The Global Catalogue of Microorganisms (GCM) 10K type strain sequencing project: providing services to taxonomists for standard genome sequencing and annotation.</title>
        <authorList>
            <consortium name="The Broad Institute Genomics Platform"/>
            <consortium name="The Broad Institute Genome Sequencing Center for Infectious Disease"/>
            <person name="Wu L."/>
            <person name="Ma J."/>
        </authorList>
    </citation>
    <scope>NUCLEOTIDE SEQUENCE [LARGE SCALE GENOMIC DNA]</scope>
    <source>
        <strain evidence="2 3">JCM 15478</strain>
    </source>
</reference>
<dbReference type="RefSeq" id="WP_344527745.1">
    <property type="nucleotide sequence ID" value="NZ_BAAAPE010000007.1"/>
</dbReference>
<dbReference type="InterPro" id="IPR001447">
    <property type="entry name" value="Arylamine_N-AcTrfase"/>
</dbReference>
<accession>A0ABN2VVT7</accession>
<dbReference type="InterPro" id="IPR038765">
    <property type="entry name" value="Papain-like_cys_pep_sf"/>
</dbReference>
<dbReference type="Gene3D" id="3.30.2140.10">
    <property type="entry name" value="Arylamine N-acetyltransferase"/>
    <property type="match status" value="1"/>
</dbReference>
<evidence type="ECO:0000313" key="3">
    <source>
        <dbReference type="Proteomes" id="UP001500016"/>
    </source>
</evidence>
<comment type="caution">
    <text evidence="2">The sequence shown here is derived from an EMBL/GenBank/DDBJ whole genome shotgun (WGS) entry which is preliminary data.</text>
</comment>
<keyword evidence="3" id="KW-1185">Reference proteome</keyword>
<protein>
    <submittedName>
        <fullName evidence="2">Arylamine N-acetyltransferase</fullName>
    </submittedName>
</protein>
<dbReference type="Gene3D" id="2.40.128.150">
    <property type="entry name" value="Cysteine proteinases"/>
    <property type="match status" value="1"/>
</dbReference>
<proteinExistence type="inferred from homology"/>
<organism evidence="2 3">
    <name type="scientific">Streptomyces albiaxialis</name>
    <dbReference type="NCBI Taxonomy" id="329523"/>
    <lineage>
        <taxon>Bacteria</taxon>
        <taxon>Bacillati</taxon>
        <taxon>Actinomycetota</taxon>
        <taxon>Actinomycetes</taxon>
        <taxon>Kitasatosporales</taxon>
        <taxon>Streptomycetaceae</taxon>
        <taxon>Streptomyces</taxon>
    </lineage>
</organism>
<dbReference type="EMBL" id="BAAAPE010000007">
    <property type="protein sequence ID" value="GAA2074412.1"/>
    <property type="molecule type" value="Genomic_DNA"/>
</dbReference>
<sequence length="283" mass="32028">MWSSEHLDLDAYLAHLGHEGDRSPTLETLRAVHRAHVLTVRWDTLDSFLHHEVRLDLPTVQEKLLRQGRGGYCYEHATLYAAALEKLGFRFTAVSGRIQMGADNPRPPTHAMLLVELDGARWLTDIGFGASPLAPIELRDGARLTTDDGRAYELRHEAIVGADPGWALYEQPDDPEKRLRRHIFTENPQYPVDYAVGNHFVASNARSPFVIRPFTQRLRTDRLDQLDALVWTTERPGREPVKETVRPHEVPKLLADVFDIRVGTEDAELLVSRLTELETPAGP</sequence>
<evidence type="ECO:0000313" key="2">
    <source>
        <dbReference type="EMBL" id="GAA2074412.1"/>
    </source>
</evidence>
<gene>
    <name evidence="2" type="ORF">GCM10009801_28330</name>
</gene>
<dbReference type="PANTHER" id="PTHR11786:SF0">
    <property type="entry name" value="ARYLAMINE N-ACETYLTRANSFERASE 4-RELATED"/>
    <property type="match status" value="1"/>
</dbReference>
<name>A0ABN2VVT7_9ACTN</name>
<comment type="similarity">
    <text evidence="1">Belongs to the arylamine N-acetyltransferase family.</text>
</comment>
<dbReference type="Pfam" id="PF00797">
    <property type="entry name" value="Acetyltransf_2"/>
    <property type="match status" value="1"/>
</dbReference>